<evidence type="ECO:0000313" key="6">
    <source>
        <dbReference type="Proteomes" id="UP000310158"/>
    </source>
</evidence>
<protein>
    <recommendedName>
        <fullName evidence="4">Bud22 domain-containing protein</fullName>
    </recommendedName>
</protein>
<evidence type="ECO:0000259" key="4">
    <source>
        <dbReference type="Pfam" id="PF09073"/>
    </source>
</evidence>
<keyword evidence="1 2" id="KW-0175">Coiled coil</keyword>
<evidence type="ECO:0000313" key="5">
    <source>
        <dbReference type="EMBL" id="THH16981.1"/>
    </source>
</evidence>
<dbReference type="AlphaFoldDB" id="A0A4S4LYT9"/>
<dbReference type="GO" id="GO:0005634">
    <property type="term" value="C:nucleus"/>
    <property type="evidence" value="ECO:0007669"/>
    <property type="project" value="TreeGrafter"/>
</dbReference>
<reference evidence="5 6" key="1">
    <citation type="submission" date="2019-02" db="EMBL/GenBank/DDBJ databases">
        <title>Genome sequencing of the rare red list fungi Bondarzewia mesenterica.</title>
        <authorList>
            <person name="Buettner E."/>
            <person name="Kellner H."/>
        </authorList>
    </citation>
    <scope>NUCLEOTIDE SEQUENCE [LARGE SCALE GENOMIC DNA]</scope>
    <source>
        <strain evidence="5 6">DSM 108281</strain>
    </source>
</reference>
<feature type="compositionally biased region" description="Acidic residues" evidence="3">
    <location>
        <begin position="216"/>
        <end position="228"/>
    </location>
</feature>
<proteinExistence type="predicted"/>
<feature type="compositionally biased region" description="Basic residues" evidence="3">
    <location>
        <begin position="312"/>
        <end position="321"/>
    </location>
</feature>
<dbReference type="PANTHER" id="PTHR23325">
    <property type="entry name" value="SERUM RESPONSE FACTOR-BINDING"/>
    <property type="match status" value="1"/>
</dbReference>
<sequence length="446" mass="49222">MATQNVQRGVKRKRTEPEDDVKEDMRDRISRKLYHSLKEVRKAAKKAKTFETQKLVKKLKVLRADADSHIQEIQELESQLKVLKNINHERIGNIAIRSKLKKDKLLSQNPSVASAISTDIPVEPCHASDCLDVKVEARLLSSKALSTEVNTVVASLKSIIQPKPAHVSDGDLSVPMRSSTSGKVDTSRNREVSDELDDASDQEGSWPQDAAKPADDGWESGTVDDEPQQDASGSGIGGNCAKGNSGSEGSNSDEDDPSNRPPQHASDGSKAKSKPRSTESRFLPSLSVGFTRGDSDSEWSDGEADQVDTTRKNRRGQRARRAIWEKKYGKNAVHLKKRAEASSRSNQLRGMSRDSKMNLRNTSAPRHMGGPRAVPRPALNNPSASAQWGWSGTPAKVPFDRQNSKSRQIVEDERPLHPSWEAKRKMKEKDVGSIVPSQGTRIKFND</sequence>
<feature type="region of interest" description="Disordered" evidence="3">
    <location>
        <begin position="1"/>
        <end position="27"/>
    </location>
</feature>
<name>A0A4S4LYT9_9AGAM</name>
<organism evidence="5 6">
    <name type="scientific">Bondarzewia mesenterica</name>
    <dbReference type="NCBI Taxonomy" id="1095465"/>
    <lineage>
        <taxon>Eukaryota</taxon>
        <taxon>Fungi</taxon>
        <taxon>Dikarya</taxon>
        <taxon>Basidiomycota</taxon>
        <taxon>Agaricomycotina</taxon>
        <taxon>Agaricomycetes</taxon>
        <taxon>Russulales</taxon>
        <taxon>Bondarzewiaceae</taxon>
        <taxon>Bondarzewia</taxon>
    </lineage>
</organism>
<dbReference type="GO" id="GO:0030686">
    <property type="term" value="C:90S preribosome"/>
    <property type="evidence" value="ECO:0007669"/>
    <property type="project" value="TreeGrafter"/>
</dbReference>
<feature type="compositionally biased region" description="Acidic residues" evidence="3">
    <location>
        <begin position="296"/>
        <end position="306"/>
    </location>
</feature>
<dbReference type="EMBL" id="SGPL01000132">
    <property type="protein sequence ID" value="THH16981.1"/>
    <property type="molecule type" value="Genomic_DNA"/>
</dbReference>
<dbReference type="InterPro" id="IPR015158">
    <property type="entry name" value="Bud22_dom"/>
</dbReference>
<evidence type="ECO:0000256" key="1">
    <source>
        <dbReference type="ARBA" id="ARBA00023054"/>
    </source>
</evidence>
<evidence type="ECO:0000256" key="3">
    <source>
        <dbReference type="SAM" id="MobiDB-lite"/>
    </source>
</evidence>
<feature type="compositionally biased region" description="Basic and acidic residues" evidence="3">
    <location>
        <begin position="398"/>
        <end position="431"/>
    </location>
</feature>
<dbReference type="Proteomes" id="UP000310158">
    <property type="component" value="Unassembled WGS sequence"/>
</dbReference>
<comment type="caution">
    <text evidence="5">The sequence shown here is derived from an EMBL/GenBank/DDBJ whole genome shotgun (WGS) entry which is preliminary data.</text>
</comment>
<keyword evidence="6" id="KW-1185">Reference proteome</keyword>
<feature type="coiled-coil region" evidence="2">
    <location>
        <begin position="59"/>
        <end position="86"/>
    </location>
</feature>
<gene>
    <name evidence="5" type="ORF">EW146_g3746</name>
</gene>
<feature type="region of interest" description="Disordered" evidence="3">
    <location>
        <begin position="164"/>
        <end position="446"/>
    </location>
</feature>
<accession>A0A4S4LYT9</accession>
<dbReference type="Pfam" id="PF09073">
    <property type="entry name" value="BUD22"/>
    <property type="match status" value="1"/>
</dbReference>
<dbReference type="OrthoDB" id="3364872at2759"/>
<feature type="compositionally biased region" description="Polar residues" evidence="3">
    <location>
        <begin position="380"/>
        <end position="390"/>
    </location>
</feature>
<feature type="domain" description="Bud22" evidence="4">
    <location>
        <begin position="33"/>
        <end position="445"/>
    </location>
</feature>
<dbReference type="GO" id="GO:0030490">
    <property type="term" value="P:maturation of SSU-rRNA"/>
    <property type="evidence" value="ECO:0007669"/>
    <property type="project" value="TreeGrafter"/>
</dbReference>
<dbReference type="InterPro" id="IPR037393">
    <property type="entry name" value="Bud22/SRFB1"/>
</dbReference>
<dbReference type="PANTHER" id="PTHR23325:SF1">
    <property type="entry name" value="SERUM RESPONSE FACTOR-BINDING PROTEIN 1"/>
    <property type="match status" value="1"/>
</dbReference>
<evidence type="ECO:0000256" key="2">
    <source>
        <dbReference type="SAM" id="Coils"/>
    </source>
</evidence>